<evidence type="ECO:0000313" key="2">
    <source>
        <dbReference type="EMBL" id="MFC4136906.1"/>
    </source>
</evidence>
<protein>
    <submittedName>
        <fullName evidence="2">Uncharacterized protein</fullName>
    </submittedName>
</protein>
<dbReference type="EMBL" id="JBHSAY010000035">
    <property type="protein sequence ID" value="MFC4136906.1"/>
    <property type="molecule type" value="Genomic_DNA"/>
</dbReference>
<evidence type="ECO:0000313" key="3">
    <source>
        <dbReference type="Proteomes" id="UP001595816"/>
    </source>
</evidence>
<dbReference type="RefSeq" id="WP_253762082.1">
    <property type="nucleotide sequence ID" value="NZ_JAMZDZ010000001.1"/>
</dbReference>
<feature type="region of interest" description="Disordered" evidence="1">
    <location>
        <begin position="1"/>
        <end position="42"/>
    </location>
</feature>
<sequence length="81" mass="8750">MAEPETAGPSKRIPRQRGPTSYVRAKPAQTKEDTRKKAKTTTDAAIEAAAERLAAEAPPLSAEQRARLAELFAVVVNRYSG</sequence>
<gene>
    <name evidence="2" type="ORF">ACFOZ4_40410</name>
</gene>
<keyword evidence="3" id="KW-1185">Reference proteome</keyword>
<accession>A0ABV8M0N1</accession>
<name>A0ABV8M0N1_9ACTN</name>
<reference evidence="3" key="1">
    <citation type="journal article" date="2019" name="Int. J. Syst. Evol. Microbiol.">
        <title>The Global Catalogue of Microorganisms (GCM) 10K type strain sequencing project: providing services to taxonomists for standard genome sequencing and annotation.</title>
        <authorList>
            <consortium name="The Broad Institute Genomics Platform"/>
            <consortium name="The Broad Institute Genome Sequencing Center for Infectious Disease"/>
            <person name="Wu L."/>
            <person name="Ma J."/>
        </authorList>
    </citation>
    <scope>NUCLEOTIDE SEQUENCE [LARGE SCALE GENOMIC DNA]</scope>
    <source>
        <strain evidence="3">CGMCC 4.7289</strain>
    </source>
</reference>
<organism evidence="2 3">
    <name type="scientific">Hamadaea flava</name>
    <dbReference type="NCBI Taxonomy" id="1742688"/>
    <lineage>
        <taxon>Bacteria</taxon>
        <taxon>Bacillati</taxon>
        <taxon>Actinomycetota</taxon>
        <taxon>Actinomycetes</taxon>
        <taxon>Micromonosporales</taxon>
        <taxon>Micromonosporaceae</taxon>
        <taxon>Hamadaea</taxon>
    </lineage>
</organism>
<dbReference type="Proteomes" id="UP001595816">
    <property type="component" value="Unassembled WGS sequence"/>
</dbReference>
<proteinExistence type="predicted"/>
<evidence type="ECO:0000256" key="1">
    <source>
        <dbReference type="SAM" id="MobiDB-lite"/>
    </source>
</evidence>
<comment type="caution">
    <text evidence="2">The sequence shown here is derived from an EMBL/GenBank/DDBJ whole genome shotgun (WGS) entry which is preliminary data.</text>
</comment>